<dbReference type="EMBL" id="VCPC01000004">
    <property type="protein sequence ID" value="TMV10696.1"/>
    <property type="molecule type" value="Genomic_DNA"/>
</dbReference>
<reference evidence="5 6" key="1">
    <citation type="submission" date="2019-05" db="EMBL/GenBank/DDBJ databases">
        <title>Marivita sp. nov. isolated from sea sediment.</title>
        <authorList>
            <person name="Kim W."/>
        </authorList>
    </citation>
    <scope>NUCLEOTIDE SEQUENCE [LARGE SCALE GENOMIC DNA]</scope>
    <source>
        <strain evidence="5 6">CAU 1492</strain>
    </source>
</reference>
<name>A0ABY2X5G9_9RHOB</name>
<evidence type="ECO:0000256" key="1">
    <source>
        <dbReference type="ARBA" id="ARBA00004429"/>
    </source>
</evidence>
<comment type="subcellular location">
    <subcellularLocation>
        <location evidence="1">Cell inner membrane</location>
        <topology evidence="1">Multi-pass membrane protein</topology>
    </subcellularLocation>
</comment>
<keyword evidence="3" id="KW-0813">Transport</keyword>
<keyword evidence="4" id="KW-0472">Membrane</keyword>
<organism evidence="5 6">
    <name type="scientific">Arenibacterium halophilum</name>
    <dbReference type="NCBI Taxonomy" id="2583821"/>
    <lineage>
        <taxon>Bacteria</taxon>
        <taxon>Pseudomonadati</taxon>
        <taxon>Pseudomonadota</taxon>
        <taxon>Alphaproteobacteria</taxon>
        <taxon>Rhodobacterales</taxon>
        <taxon>Paracoccaceae</taxon>
        <taxon>Arenibacterium</taxon>
    </lineage>
</organism>
<keyword evidence="4" id="KW-0812">Transmembrane</keyword>
<feature type="transmembrane region" description="Helical" evidence="4">
    <location>
        <begin position="38"/>
        <end position="60"/>
    </location>
</feature>
<evidence type="ECO:0000256" key="4">
    <source>
        <dbReference type="SAM" id="Phobius"/>
    </source>
</evidence>
<evidence type="ECO:0000313" key="5">
    <source>
        <dbReference type="EMBL" id="TMV10696.1"/>
    </source>
</evidence>
<keyword evidence="6" id="KW-1185">Reference proteome</keyword>
<dbReference type="RefSeq" id="WP_138865268.1">
    <property type="nucleotide sequence ID" value="NZ_VCPC01000004.1"/>
</dbReference>
<feature type="transmembrane region" description="Helical" evidence="4">
    <location>
        <begin position="152"/>
        <end position="173"/>
    </location>
</feature>
<protein>
    <submittedName>
        <fullName evidence="5">ABC transporter permease</fullName>
    </submittedName>
</protein>
<feature type="transmembrane region" description="Helical" evidence="4">
    <location>
        <begin position="115"/>
        <end position="140"/>
    </location>
</feature>
<comment type="similarity">
    <text evidence="2">Belongs to the ABC-2 integral membrane protein family.</text>
</comment>
<feature type="transmembrane region" description="Helical" evidence="4">
    <location>
        <begin position="242"/>
        <end position="260"/>
    </location>
</feature>
<dbReference type="Proteomes" id="UP001191082">
    <property type="component" value="Unassembled WGS sequence"/>
</dbReference>
<accession>A0ABY2X5G9</accession>
<gene>
    <name evidence="5" type="ORF">FGK64_18165</name>
</gene>
<keyword evidence="4" id="KW-1133">Transmembrane helix</keyword>
<proteinExistence type="inferred from homology"/>
<sequence length="273" mass="30184">MFKHRVKRSAFSSALVTLELIYHSVVRSVRSKHNNALIAIGLNMLQVIVFVLVFYIMFTVLKMRSSAVRGDFLLYVMSGIFLFMCHVKAVGAVAGAEGPTSGMLQHAPLNTAITISSAALGVLYIQVLTMFVILFGYHVAVTPITIDQPAAAMGMVLLSWFTGCAVGLCFMALKPWAPAATGVASTIYQRANMIASGKMFLANSLPGFMLPIFDWNPLFHTIDQSRGFVFVNYNPHFSHWPYALWVGMALTMVGLMGEFYTRRHASRSWGARR</sequence>
<evidence type="ECO:0000256" key="2">
    <source>
        <dbReference type="ARBA" id="ARBA00007783"/>
    </source>
</evidence>
<dbReference type="PANTHER" id="PTHR30413:SF8">
    <property type="entry name" value="TRANSPORT PERMEASE PROTEIN"/>
    <property type="match status" value="1"/>
</dbReference>
<evidence type="ECO:0000256" key="3">
    <source>
        <dbReference type="ARBA" id="ARBA00022448"/>
    </source>
</evidence>
<evidence type="ECO:0000313" key="6">
    <source>
        <dbReference type="Proteomes" id="UP001191082"/>
    </source>
</evidence>
<dbReference type="PANTHER" id="PTHR30413">
    <property type="entry name" value="INNER MEMBRANE TRANSPORT PERMEASE"/>
    <property type="match status" value="1"/>
</dbReference>
<comment type="caution">
    <text evidence="5">The sequence shown here is derived from an EMBL/GenBank/DDBJ whole genome shotgun (WGS) entry which is preliminary data.</text>
</comment>
<feature type="transmembrane region" description="Helical" evidence="4">
    <location>
        <begin position="72"/>
        <end position="95"/>
    </location>
</feature>